<evidence type="ECO:0000313" key="8">
    <source>
        <dbReference type="Proteomes" id="UP000230233"/>
    </source>
</evidence>
<evidence type="ECO:0000256" key="4">
    <source>
        <dbReference type="ARBA" id="ARBA00023015"/>
    </source>
</evidence>
<keyword evidence="8" id="KW-1185">Reference proteome</keyword>
<evidence type="ECO:0000256" key="2">
    <source>
        <dbReference type="ARBA" id="ARBA00013184"/>
    </source>
</evidence>
<dbReference type="EC" id="2.3.1.48" evidence="2"/>
<dbReference type="InterPro" id="IPR013178">
    <property type="entry name" value="Histone_AcTrfase_Rtt109/CBP"/>
</dbReference>
<protein>
    <recommendedName>
        <fullName evidence="2">histone acetyltransferase</fullName>
        <ecNumber evidence="2">2.3.1.48</ecNumber>
    </recommendedName>
</protein>
<dbReference type="Proteomes" id="UP000230233">
    <property type="component" value="Chromosome II"/>
</dbReference>
<evidence type="ECO:0000256" key="3">
    <source>
        <dbReference type="ARBA" id="ARBA00022679"/>
    </source>
</evidence>
<dbReference type="GO" id="GO:0004402">
    <property type="term" value="F:histone acetyltransferase activity"/>
    <property type="evidence" value="ECO:0007669"/>
    <property type="project" value="InterPro"/>
</dbReference>
<evidence type="ECO:0000256" key="1">
    <source>
        <dbReference type="ARBA" id="ARBA00004123"/>
    </source>
</evidence>
<evidence type="ECO:0000313" key="7">
    <source>
        <dbReference type="EMBL" id="PIC44715.1"/>
    </source>
</evidence>
<dbReference type="AlphaFoldDB" id="A0A2G5UYW9"/>
<name>A0A2G5UYW9_9PELO</name>
<accession>A0A2G5UYW9</accession>
<evidence type="ECO:0000256" key="5">
    <source>
        <dbReference type="ARBA" id="ARBA00023163"/>
    </source>
</evidence>
<comment type="subcellular location">
    <subcellularLocation>
        <location evidence="1">Nucleus</location>
    </subcellularLocation>
</comment>
<dbReference type="EMBL" id="PDUG01000002">
    <property type="protein sequence ID" value="PIC44715.1"/>
    <property type="molecule type" value="Genomic_DNA"/>
</dbReference>
<keyword evidence="6" id="KW-0539">Nucleus</keyword>
<keyword evidence="5" id="KW-0804">Transcription</keyword>
<evidence type="ECO:0000256" key="6">
    <source>
        <dbReference type="ARBA" id="ARBA00023242"/>
    </source>
</evidence>
<proteinExistence type="predicted"/>
<sequence length="352" mass="40814">MNPMAIPLEVQGKLLGQPSVEDLEKCDFANVEKHLQEIFEVDIYARELNVSKEKFNLADFPNSKKCEKLRDLCRRQGRPQSSKESTTRISSSSCFLWRNMSTSTTRRKKDPRSINGPIAKTTLAFYSMCAKDQGFTDLYLYAQCPDKEESFILNVHPKWHNPLGQVAWINCYRKLLDQMLKNGEIENVQVFEDLGLVYNNYEDLEKFPFCSKSLWSRIISYCYPGDEYFGENMHEAMTEHAKDNFFIRLCNEKPDSIPEVGKLSVVPMARTQESFFHFCANKDKILEFSTQRHMKYSSQVIIKAVADAQKKNKKNHENTMAPLDSVSNPPVSSFQHFEITFKKCPLLKLIFF</sequence>
<gene>
    <name evidence="7" type="primary">Cnig_chr_II.g4987</name>
    <name evidence="7" type="ORF">B9Z55_004987</name>
</gene>
<dbReference type="SMART" id="SM01250">
    <property type="entry name" value="KAT11"/>
    <property type="match status" value="1"/>
</dbReference>
<reference evidence="8" key="1">
    <citation type="submission" date="2017-10" db="EMBL/GenBank/DDBJ databases">
        <title>Rapid genome shrinkage in a self-fertile nematode reveals novel sperm competition proteins.</title>
        <authorList>
            <person name="Yin D."/>
            <person name="Schwarz E.M."/>
            <person name="Thomas C.G."/>
            <person name="Felde R.L."/>
            <person name="Korf I.F."/>
            <person name="Cutter A.D."/>
            <person name="Schartner C.M."/>
            <person name="Ralston E.J."/>
            <person name="Meyer B.J."/>
            <person name="Haag E.S."/>
        </authorList>
    </citation>
    <scope>NUCLEOTIDE SEQUENCE [LARGE SCALE GENOMIC DNA]</scope>
    <source>
        <strain evidence="8">JU1422</strain>
    </source>
</reference>
<keyword evidence="4" id="KW-0805">Transcription regulation</keyword>
<dbReference type="GO" id="GO:0006355">
    <property type="term" value="P:regulation of DNA-templated transcription"/>
    <property type="evidence" value="ECO:0007669"/>
    <property type="project" value="InterPro"/>
</dbReference>
<comment type="caution">
    <text evidence="7">The sequence shown here is derived from an EMBL/GenBank/DDBJ whole genome shotgun (WGS) entry which is preliminary data.</text>
</comment>
<keyword evidence="3" id="KW-0808">Transferase</keyword>
<organism evidence="7 8">
    <name type="scientific">Caenorhabditis nigoni</name>
    <dbReference type="NCBI Taxonomy" id="1611254"/>
    <lineage>
        <taxon>Eukaryota</taxon>
        <taxon>Metazoa</taxon>
        <taxon>Ecdysozoa</taxon>
        <taxon>Nematoda</taxon>
        <taxon>Chromadorea</taxon>
        <taxon>Rhabditida</taxon>
        <taxon>Rhabditina</taxon>
        <taxon>Rhabditomorpha</taxon>
        <taxon>Rhabditoidea</taxon>
        <taxon>Rhabditidae</taxon>
        <taxon>Peloderinae</taxon>
        <taxon>Caenorhabditis</taxon>
    </lineage>
</organism>
<dbReference type="GO" id="GO:0005634">
    <property type="term" value="C:nucleus"/>
    <property type="evidence" value="ECO:0007669"/>
    <property type="project" value="UniProtKB-SubCell"/>
</dbReference>